<evidence type="ECO:0008006" key="10">
    <source>
        <dbReference type="Google" id="ProtNLM"/>
    </source>
</evidence>
<keyword evidence="5" id="KW-0804">Transcription</keyword>
<dbReference type="InterPro" id="IPR007627">
    <property type="entry name" value="RNA_pol_sigma70_r2"/>
</dbReference>
<dbReference type="Pfam" id="PF08281">
    <property type="entry name" value="Sigma70_r4_2"/>
    <property type="match status" value="1"/>
</dbReference>
<dbReference type="InterPro" id="IPR039425">
    <property type="entry name" value="RNA_pol_sigma-70-like"/>
</dbReference>
<evidence type="ECO:0000256" key="1">
    <source>
        <dbReference type="ARBA" id="ARBA00010641"/>
    </source>
</evidence>
<dbReference type="InterPro" id="IPR013249">
    <property type="entry name" value="RNA_pol_sigma70_r4_t2"/>
</dbReference>
<comment type="caution">
    <text evidence="8">The sequence shown here is derived from an EMBL/GenBank/DDBJ whole genome shotgun (WGS) entry which is preliminary data.</text>
</comment>
<comment type="similarity">
    <text evidence="1">Belongs to the sigma-70 factor family. ECF subfamily.</text>
</comment>
<gene>
    <name evidence="8" type="ORF">GCM10007111_21440</name>
</gene>
<dbReference type="EMBL" id="BMPN01000003">
    <property type="protein sequence ID" value="GGJ59105.1"/>
    <property type="molecule type" value="Genomic_DNA"/>
</dbReference>
<keyword evidence="9" id="KW-1185">Reference proteome</keyword>
<evidence type="ECO:0000259" key="7">
    <source>
        <dbReference type="Pfam" id="PF08281"/>
    </source>
</evidence>
<evidence type="ECO:0000256" key="2">
    <source>
        <dbReference type="ARBA" id="ARBA00023015"/>
    </source>
</evidence>
<dbReference type="PANTHER" id="PTHR43133:SF8">
    <property type="entry name" value="RNA POLYMERASE SIGMA FACTOR HI_1459-RELATED"/>
    <property type="match status" value="1"/>
</dbReference>
<evidence type="ECO:0000313" key="9">
    <source>
        <dbReference type="Proteomes" id="UP000634435"/>
    </source>
</evidence>
<dbReference type="Pfam" id="PF04542">
    <property type="entry name" value="Sigma70_r2"/>
    <property type="match status" value="1"/>
</dbReference>
<feature type="domain" description="RNA polymerase sigma factor 70 region 4 type 2" evidence="7">
    <location>
        <begin position="132"/>
        <end position="176"/>
    </location>
</feature>
<protein>
    <recommendedName>
        <fullName evidence="10">Sigma-70 family RNA polymerase sigma factor</fullName>
    </recommendedName>
</protein>
<sequence>MKQSNTFDLTFEEVLAQNERRIHYHIHRLKIRDPHQEFFQEGLVAMWNAYETYHADKGPLATYFNYAIRNRMIDLIRKQTKERENVKAYIEQQKIKTMTGNYYQKGTSNYSVKQMESVHFDEKIFLSEAKKVLTEKQWKWLNLFAVQNLTMKEIAEMEGVSIDAVKSWGREARKKLRTSESLDVGDNRF</sequence>
<organism evidence="8 9">
    <name type="scientific">Virgibacillus kapii</name>
    <dbReference type="NCBI Taxonomy" id="1638645"/>
    <lineage>
        <taxon>Bacteria</taxon>
        <taxon>Bacillati</taxon>
        <taxon>Bacillota</taxon>
        <taxon>Bacilli</taxon>
        <taxon>Bacillales</taxon>
        <taxon>Bacillaceae</taxon>
        <taxon>Virgibacillus</taxon>
    </lineage>
</organism>
<dbReference type="InterPro" id="IPR036388">
    <property type="entry name" value="WH-like_DNA-bd_sf"/>
</dbReference>
<dbReference type="Gene3D" id="1.10.1740.10">
    <property type="match status" value="1"/>
</dbReference>
<dbReference type="RefSeq" id="WP_021289307.1">
    <property type="nucleotide sequence ID" value="NZ_BMPN01000003.1"/>
</dbReference>
<keyword evidence="3" id="KW-0731">Sigma factor</keyword>
<proteinExistence type="inferred from homology"/>
<dbReference type="Proteomes" id="UP000634435">
    <property type="component" value="Unassembled WGS sequence"/>
</dbReference>
<dbReference type="Gene3D" id="1.10.10.10">
    <property type="entry name" value="Winged helix-like DNA-binding domain superfamily/Winged helix DNA-binding domain"/>
    <property type="match status" value="1"/>
</dbReference>
<evidence type="ECO:0000256" key="4">
    <source>
        <dbReference type="ARBA" id="ARBA00023125"/>
    </source>
</evidence>
<dbReference type="NCBIfam" id="TIGR02937">
    <property type="entry name" value="sigma70-ECF"/>
    <property type="match status" value="1"/>
</dbReference>
<evidence type="ECO:0000259" key="6">
    <source>
        <dbReference type="Pfam" id="PF04542"/>
    </source>
</evidence>
<feature type="domain" description="RNA polymerase sigma-70 region 2" evidence="6">
    <location>
        <begin position="17"/>
        <end position="81"/>
    </location>
</feature>
<evidence type="ECO:0000256" key="3">
    <source>
        <dbReference type="ARBA" id="ARBA00023082"/>
    </source>
</evidence>
<name>A0ABQ2DMQ2_9BACI</name>
<dbReference type="SUPFAM" id="SSF88659">
    <property type="entry name" value="Sigma3 and sigma4 domains of RNA polymerase sigma factors"/>
    <property type="match status" value="1"/>
</dbReference>
<dbReference type="PANTHER" id="PTHR43133">
    <property type="entry name" value="RNA POLYMERASE ECF-TYPE SIGMA FACTO"/>
    <property type="match status" value="1"/>
</dbReference>
<dbReference type="InterPro" id="IPR014284">
    <property type="entry name" value="RNA_pol_sigma-70_dom"/>
</dbReference>
<evidence type="ECO:0000256" key="5">
    <source>
        <dbReference type="ARBA" id="ARBA00023163"/>
    </source>
</evidence>
<keyword evidence="4" id="KW-0238">DNA-binding</keyword>
<reference evidence="9" key="1">
    <citation type="journal article" date="2019" name="Int. J. Syst. Evol. Microbiol.">
        <title>The Global Catalogue of Microorganisms (GCM) 10K type strain sequencing project: providing services to taxonomists for standard genome sequencing and annotation.</title>
        <authorList>
            <consortium name="The Broad Institute Genomics Platform"/>
            <consortium name="The Broad Institute Genome Sequencing Center for Infectious Disease"/>
            <person name="Wu L."/>
            <person name="Ma J."/>
        </authorList>
    </citation>
    <scope>NUCLEOTIDE SEQUENCE [LARGE SCALE GENOMIC DNA]</scope>
    <source>
        <strain evidence="9">JCM 30071</strain>
    </source>
</reference>
<evidence type="ECO:0000313" key="8">
    <source>
        <dbReference type="EMBL" id="GGJ59105.1"/>
    </source>
</evidence>
<accession>A0ABQ2DMQ2</accession>
<dbReference type="InterPro" id="IPR013325">
    <property type="entry name" value="RNA_pol_sigma_r2"/>
</dbReference>
<dbReference type="InterPro" id="IPR013324">
    <property type="entry name" value="RNA_pol_sigma_r3/r4-like"/>
</dbReference>
<keyword evidence="2" id="KW-0805">Transcription regulation</keyword>
<dbReference type="SUPFAM" id="SSF88946">
    <property type="entry name" value="Sigma2 domain of RNA polymerase sigma factors"/>
    <property type="match status" value="1"/>
</dbReference>